<evidence type="ECO:0000313" key="10">
    <source>
        <dbReference type="Proteomes" id="UP000075683"/>
    </source>
</evidence>
<dbReference type="Pfam" id="PF08279">
    <property type="entry name" value="HTH_11"/>
    <property type="match status" value="1"/>
</dbReference>
<dbReference type="PROSITE" id="PS51372">
    <property type="entry name" value="PRD_2"/>
    <property type="match status" value="2"/>
</dbReference>
<accession>A0A150L9P1</accession>
<dbReference type="InterPro" id="IPR002178">
    <property type="entry name" value="PTS_EIIA_type-2_dom"/>
</dbReference>
<evidence type="ECO:0000256" key="3">
    <source>
        <dbReference type="ARBA" id="ARBA00023015"/>
    </source>
</evidence>
<evidence type="ECO:0000313" key="9">
    <source>
        <dbReference type="EMBL" id="KYD08422.1"/>
    </source>
</evidence>
<comment type="caution">
    <text evidence="9">The sequence shown here is derived from an EMBL/GenBank/DDBJ whole genome shotgun (WGS) entry which is preliminary data.</text>
</comment>
<dbReference type="InterPro" id="IPR013011">
    <property type="entry name" value="PTS_EIIB_2"/>
</dbReference>
<dbReference type="PROSITE" id="PS51099">
    <property type="entry name" value="PTS_EIIB_TYPE_2"/>
    <property type="match status" value="1"/>
</dbReference>
<dbReference type="PANTHER" id="PTHR30185:SF13">
    <property type="entry name" value="LICABCH OPERON REGULATOR-RELATED"/>
    <property type="match status" value="1"/>
</dbReference>
<proteinExistence type="predicted"/>
<dbReference type="GO" id="GO:0009401">
    <property type="term" value="P:phosphoenolpyruvate-dependent sugar phosphotransferase system"/>
    <property type="evidence" value="ECO:0007669"/>
    <property type="project" value="InterPro"/>
</dbReference>
<dbReference type="PANTHER" id="PTHR30185">
    <property type="entry name" value="CRYPTIC BETA-GLUCOSIDE BGL OPERON ANTITERMINATOR"/>
    <property type="match status" value="1"/>
</dbReference>
<dbReference type="InterPro" id="IPR016152">
    <property type="entry name" value="PTrfase/Anion_transptr"/>
</dbReference>
<dbReference type="Pfam" id="PF00874">
    <property type="entry name" value="PRD"/>
    <property type="match status" value="2"/>
</dbReference>
<feature type="domain" description="PRD" evidence="8">
    <location>
        <begin position="301"/>
        <end position="408"/>
    </location>
</feature>
<dbReference type="CDD" id="cd05568">
    <property type="entry name" value="PTS_IIB_bgl_like"/>
    <property type="match status" value="1"/>
</dbReference>
<dbReference type="Proteomes" id="UP000075683">
    <property type="component" value="Unassembled WGS sequence"/>
</dbReference>
<keyword evidence="5" id="KW-0804">Transcription</keyword>
<evidence type="ECO:0000259" key="8">
    <source>
        <dbReference type="PROSITE" id="PS51372"/>
    </source>
</evidence>
<dbReference type="Gene3D" id="3.40.930.10">
    <property type="entry name" value="Mannitol-specific EII, Chain A"/>
    <property type="match status" value="1"/>
</dbReference>
<dbReference type="Gene3D" id="1.10.10.10">
    <property type="entry name" value="Winged helix-like DNA-binding domain superfamily/Winged helix DNA-binding domain"/>
    <property type="match status" value="2"/>
</dbReference>
<dbReference type="InterPro" id="IPR013196">
    <property type="entry name" value="HTH_11"/>
</dbReference>
<evidence type="ECO:0000259" key="7">
    <source>
        <dbReference type="PROSITE" id="PS51099"/>
    </source>
</evidence>
<dbReference type="InterPro" id="IPR011608">
    <property type="entry name" value="PRD"/>
</dbReference>
<reference evidence="9 10" key="1">
    <citation type="submission" date="2016-01" db="EMBL/GenBank/DDBJ databases">
        <title>Draft Genome Sequences of Seven Thermophilic Sporeformers Isolated from Foods.</title>
        <authorList>
            <person name="Berendsen E.M."/>
            <person name="Wells-Bennik M.H."/>
            <person name="Krawcyk A.O."/>
            <person name="De Jong A."/>
            <person name="Holsappel S."/>
            <person name="Eijlander R.T."/>
            <person name="Kuipers O.P."/>
        </authorList>
    </citation>
    <scope>NUCLEOTIDE SEQUENCE [LARGE SCALE GENOMIC DNA]</scope>
    <source>
        <strain evidence="9 10">B4135</strain>
    </source>
</reference>
<feature type="domain" description="PRD" evidence="8">
    <location>
        <begin position="187"/>
        <end position="292"/>
    </location>
</feature>
<dbReference type="Gene3D" id="1.10.1790.10">
    <property type="entry name" value="PRD domain"/>
    <property type="match status" value="2"/>
</dbReference>
<organism evidence="9 10">
    <name type="scientific">Caldibacillus debilis</name>
    <dbReference type="NCBI Taxonomy" id="301148"/>
    <lineage>
        <taxon>Bacteria</taxon>
        <taxon>Bacillati</taxon>
        <taxon>Bacillota</taxon>
        <taxon>Bacilli</taxon>
        <taxon>Bacillales</taxon>
        <taxon>Bacillaceae</taxon>
        <taxon>Caldibacillus</taxon>
    </lineage>
</organism>
<gene>
    <name evidence="9" type="ORF">B4135_4139</name>
</gene>
<dbReference type="InterPro" id="IPR036388">
    <property type="entry name" value="WH-like_DNA-bd_sf"/>
</dbReference>
<dbReference type="Pfam" id="PF00359">
    <property type="entry name" value="PTS_EIIA_2"/>
    <property type="match status" value="1"/>
</dbReference>
<dbReference type="RefSeq" id="WP_061570239.1">
    <property type="nucleotide sequence ID" value="NZ_LQYT01000140.1"/>
</dbReference>
<sequence>MLNSRMRIILQELLGASSPLTSEYLAKVASVTSRTIRHDMRMLEEAVAGHGARIESMRGTGYLLKIIDKEKFKNFLTDVAEIDSRHGRIIPLYPEDRVRYMIRRLLLTNHYLKLEDLADELFVSRSTVQMDFKAVKKIFRSNGIEIVSKPNYGIKIKGDEKKLRFMLSEYLFNRRDDIHRLITEFPFLPSREIAGIQRIILEKMGRYGLVMTDIALTNLIVHIAISCARIRNKNYVSMPSVEEKEIMNKREYKIAEEIVRQLEKEIQVKFPPQEIAYITLHLLGNRLFHEDRTDQEEVKSLLDGPPGELAKEIIRRVEEKMHLGIAGDRKLAISLVLHLEPAINRHRFGMNLRNPLLEDIKTNYPLAFEAGVIASTVIQERLGIKIEESEIGYLAIHFGAAIERRKRPSPRKRCLIICASGAGSAYLLMYKIKEAFGSKIEIVDTTGYYNRKTFPFGEIDFIISTIPIREPMNVPVIQVNTILGEGDVRKIARFLSERDGNPLEKYSGKDLIFLQKSFAAKEEVISFLCEKLKERGMIPDGFFDSVMEREEIAPTCFGNLVAIPHPMVPQTDTTFWSVCTLKKPIQWSDKRVQLVFLLSVQKKNAKDLQEMYKILIRVLDDPAIVQQLVKADTYEAFASVFYDAFVKETPGA</sequence>
<keyword evidence="4" id="KW-0010">Activator</keyword>
<feature type="domain" description="PTS EIIB type-2" evidence="7">
    <location>
        <begin position="412"/>
        <end position="503"/>
    </location>
</feature>
<keyword evidence="3" id="KW-0805">Transcription regulation</keyword>
<dbReference type="Pfam" id="PF05043">
    <property type="entry name" value="Mga"/>
    <property type="match status" value="1"/>
</dbReference>
<feature type="domain" description="PTS EIIA type-2" evidence="6">
    <location>
        <begin position="505"/>
        <end position="644"/>
    </location>
</feature>
<dbReference type="InterPro" id="IPR007737">
    <property type="entry name" value="Mga_HTH"/>
</dbReference>
<protein>
    <submittedName>
        <fullName evidence="9">Uncharacterized protein</fullName>
    </submittedName>
</protein>
<evidence type="ECO:0000259" key="6">
    <source>
        <dbReference type="PROSITE" id="PS51094"/>
    </source>
</evidence>
<dbReference type="EMBL" id="LQYT01000140">
    <property type="protein sequence ID" value="KYD08422.1"/>
    <property type="molecule type" value="Genomic_DNA"/>
</dbReference>
<dbReference type="STRING" id="301148.B4135_4139"/>
<keyword evidence="2" id="KW-0677">Repeat</keyword>
<dbReference type="PATRIC" id="fig|301148.3.peg.2422"/>
<dbReference type="GO" id="GO:0008982">
    <property type="term" value="F:protein-N(PI)-phosphohistidine-sugar phosphotransferase activity"/>
    <property type="evidence" value="ECO:0007669"/>
    <property type="project" value="InterPro"/>
</dbReference>
<dbReference type="Gene3D" id="3.40.50.2300">
    <property type="match status" value="1"/>
</dbReference>
<dbReference type="InterPro" id="IPR050661">
    <property type="entry name" value="BglG_antiterminators"/>
</dbReference>
<dbReference type="SUPFAM" id="SSF52794">
    <property type="entry name" value="PTS system IIB component-like"/>
    <property type="match status" value="1"/>
</dbReference>
<dbReference type="GO" id="GO:0006355">
    <property type="term" value="P:regulation of DNA-templated transcription"/>
    <property type="evidence" value="ECO:0007669"/>
    <property type="project" value="InterPro"/>
</dbReference>
<dbReference type="InterPro" id="IPR036390">
    <property type="entry name" value="WH_DNA-bd_sf"/>
</dbReference>
<dbReference type="SUPFAM" id="SSF46785">
    <property type="entry name" value="Winged helix' DNA-binding domain"/>
    <property type="match status" value="1"/>
</dbReference>
<dbReference type="InterPro" id="IPR036634">
    <property type="entry name" value="PRD_sf"/>
</dbReference>
<dbReference type="OrthoDB" id="3710983at2"/>
<keyword evidence="1" id="KW-0808">Transferase</keyword>
<dbReference type="InterPro" id="IPR036095">
    <property type="entry name" value="PTS_EIIB-like_sf"/>
</dbReference>
<dbReference type="SUPFAM" id="SSF55804">
    <property type="entry name" value="Phoshotransferase/anion transport protein"/>
    <property type="match status" value="1"/>
</dbReference>
<dbReference type="AlphaFoldDB" id="A0A150L9P1"/>
<dbReference type="CDD" id="cd00211">
    <property type="entry name" value="PTS_IIA_fru"/>
    <property type="match status" value="1"/>
</dbReference>
<name>A0A150L9P1_9BACI</name>
<evidence type="ECO:0000256" key="2">
    <source>
        <dbReference type="ARBA" id="ARBA00022737"/>
    </source>
</evidence>
<evidence type="ECO:0000256" key="4">
    <source>
        <dbReference type="ARBA" id="ARBA00023159"/>
    </source>
</evidence>
<dbReference type="PROSITE" id="PS51094">
    <property type="entry name" value="PTS_EIIA_TYPE_2"/>
    <property type="match status" value="1"/>
</dbReference>
<dbReference type="SUPFAM" id="SSF63520">
    <property type="entry name" value="PTS-regulatory domain, PRD"/>
    <property type="match status" value="2"/>
</dbReference>
<evidence type="ECO:0000256" key="1">
    <source>
        <dbReference type="ARBA" id="ARBA00022679"/>
    </source>
</evidence>
<evidence type="ECO:0000256" key="5">
    <source>
        <dbReference type="ARBA" id="ARBA00023163"/>
    </source>
</evidence>